<comment type="caution">
    <text evidence="2">The sequence shown here is derived from an EMBL/GenBank/DDBJ whole genome shotgun (WGS) entry which is preliminary data.</text>
</comment>
<dbReference type="Pfam" id="PF08706">
    <property type="entry name" value="D5_N"/>
    <property type="match status" value="1"/>
</dbReference>
<accession>X1A5Y2</accession>
<organism evidence="2">
    <name type="scientific">marine sediment metagenome</name>
    <dbReference type="NCBI Taxonomy" id="412755"/>
    <lineage>
        <taxon>unclassified sequences</taxon>
        <taxon>metagenomes</taxon>
        <taxon>ecological metagenomes</taxon>
    </lineage>
</organism>
<feature type="non-terminal residue" evidence="2">
    <location>
        <position position="198"/>
    </location>
</feature>
<dbReference type="SMART" id="SM00885">
    <property type="entry name" value="D5_N"/>
    <property type="match status" value="1"/>
</dbReference>
<sequence>MGIMDRVLGEKKEKIKMSGSYFVSGDFVPLLLADDIMTGIYFKTLKGNDKIYRYYNGVYRDDGKETIKEMCMNFLKSSFSIHRVNETIACIQAKTYTDPDEINNNWINLENGLLDPTTSEFKPHTPEVFSIIRIPITYDPEADCPFFKEKLRGKVSENKFNTIQEMFGYCYLPGQKFERAFLFYGPKRTMKSTTLFIL</sequence>
<dbReference type="InterPro" id="IPR014818">
    <property type="entry name" value="Phage/plasmid_primase_P4_C"/>
</dbReference>
<reference evidence="2" key="1">
    <citation type="journal article" date="2014" name="Front. Microbiol.">
        <title>High frequency of phylogenetically diverse reductive dehalogenase-homologous genes in deep subseafloor sedimentary metagenomes.</title>
        <authorList>
            <person name="Kawai M."/>
            <person name="Futagami T."/>
            <person name="Toyoda A."/>
            <person name="Takaki Y."/>
            <person name="Nishi S."/>
            <person name="Hori S."/>
            <person name="Arai W."/>
            <person name="Tsubouchi T."/>
            <person name="Morono Y."/>
            <person name="Uchiyama I."/>
            <person name="Ito T."/>
            <person name="Fujiyama A."/>
            <person name="Inagaki F."/>
            <person name="Takami H."/>
        </authorList>
    </citation>
    <scope>NUCLEOTIDE SEQUENCE</scope>
    <source>
        <strain evidence="2">Expedition CK06-06</strain>
    </source>
</reference>
<feature type="domain" description="Bacteriophage/plasmid primase P4 C-terminal" evidence="1">
    <location>
        <begin position="34"/>
        <end position="156"/>
    </location>
</feature>
<dbReference type="AlphaFoldDB" id="X1A5Y2"/>
<proteinExistence type="predicted"/>
<gene>
    <name evidence="2" type="ORF">S01H4_25463</name>
</gene>
<evidence type="ECO:0000259" key="1">
    <source>
        <dbReference type="SMART" id="SM00885"/>
    </source>
</evidence>
<name>X1A5Y2_9ZZZZ</name>
<protein>
    <recommendedName>
        <fullName evidence="1">Bacteriophage/plasmid primase P4 C-terminal domain-containing protein</fullName>
    </recommendedName>
</protein>
<evidence type="ECO:0000313" key="2">
    <source>
        <dbReference type="EMBL" id="GAG77149.1"/>
    </source>
</evidence>
<dbReference type="EMBL" id="BART01012119">
    <property type="protein sequence ID" value="GAG77149.1"/>
    <property type="molecule type" value="Genomic_DNA"/>
</dbReference>